<feature type="domain" description="PASTA" evidence="12">
    <location>
        <begin position="645"/>
        <end position="713"/>
    </location>
</feature>
<dbReference type="GO" id="GO:0005524">
    <property type="term" value="F:ATP binding"/>
    <property type="evidence" value="ECO:0007669"/>
    <property type="project" value="UniProtKB-KW"/>
</dbReference>
<comment type="catalytic activity">
    <reaction evidence="7">
        <text>L-threonyl-[protein] + ATP = O-phospho-L-threonyl-[protein] + ADP + H(+)</text>
        <dbReference type="Rhea" id="RHEA:46608"/>
        <dbReference type="Rhea" id="RHEA-COMP:11060"/>
        <dbReference type="Rhea" id="RHEA-COMP:11605"/>
        <dbReference type="ChEBI" id="CHEBI:15378"/>
        <dbReference type="ChEBI" id="CHEBI:30013"/>
        <dbReference type="ChEBI" id="CHEBI:30616"/>
        <dbReference type="ChEBI" id="CHEBI:61977"/>
        <dbReference type="ChEBI" id="CHEBI:456216"/>
        <dbReference type="EC" id="2.7.11.1"/>
    </reaction>
</comment>
<feature type="compositionally biased region" description="Pro residues" evidence="9">
    <location>
        <begin position="394"/>
        <end position="404"/>
    </location>
</feature>
<keyword evidence="2" id="KW-0723">Serine/threonine-protein kinase</keyword>
<dbReference type="InterPro" id="IPR008271">
    <property type="entry name" value="Ser/Thr_kinase_AS"/>
</dbReference>
<evidence type="ECO:0000313" key="14">
    <source>
        <dbReference type="Proteomes" id="UP000677152"/>
    </source>
</evidence>
<keyword evidence="10" id="KW-1133">Transmembrane helix</keyword>
<dbReference type="Pfam" id="PF00069">
    <property type="entry name" value="Pkinase"/>
    <property type="match status" value="1"/>
</dbReference>
<dbReference type="Gene3D" id="3.30.200.20">
    <property type="entry name" value="Phosphorylase Kinase, domain 1"/>
    <property type="match status" value="1"/>
</dbReference>
<dbReference type="Gene3D" id="3.30.10.20">
    <property type="match status" value="4"/>
</dbReference>
<keyword evidence="5" id="KW-0418">Kinase</keyword>
<dbReference type="PROSITE" id="PS00108">
    <property type="entry name" value="PROTEIN_KINASE_ST"/>
    <property type="match status" value="1"/>
</dbReference>
<evidence type="ECO:0000259" key="11">
    <source>
        <dbReference type="PROSITE" id="PS50011"/>
    </source>
</evidence>
<evidence type="ECO:0000259" key="12">
    <source>
        <dbReference type="PROSITE" id="PS51178"/>
    </source>
</evidence>
<evidence type="ECO:0000256" key="8">
    <source>
        <dbReference type="ARBA" id="ARBA00048679"/>
    </source>
</evidence>
<keyword evidence="4" id="KW-0547">Nucleotide-binding</keyword>
<dbReference type="GO" id="GO:0004674">
    <property type="term" value="F:protein serine/threonine kinase activity"/>
    <property type="evidence" value="ECO:0007669"/>
    <property type="project" value="UniProtKB-KW"/>
</dbReference>
<feature type="compositionally biased region" description="Low complexity" evidence="9">
    <location>
        <begin position="440"/>
        <end position="453"/>
    </location>
</feature>
<dbReference type="AlphaFoldDB" id="A0AA45R6P9"/>
<evidence type="ECO:0000256" key="7">
    <source>
        <dbReference type="ARBA" id="ARBA00047899"/>
    </source>
</evidence>
<dbReference type="GO" id="GO:0045717">
    <property type="term" value="P:negative regulation of fatty acid biosynthetic process"/>
    <property type="evidence" value="ECO:0007669"/>
    <property type="project" value="UniProtKB-ARBA"/>
</dbReference>
<feature type="transmembrane region" description="Helical" evidence="10">
    <location>
        <begin position="555"/>
        <end position="577"/>
    </location>
</feature>
<feature type="compositionally biased region" description="Gly residues" evidence="9">
    <location>
        <begin position="415"/>
        <end position="425"/>
    </location>
</feature>
<dbReference type="Proteomes" id="UP000677152">
    <property type="component" value="Chromosome"/>
</dbReference>
<dbReference type="Pfam" id="PF03793">
    <property type="entry name" value="PASTA"/>
    <property type="match status" value="4"/>
</dbReference>
<organism evidence="13 14">
    <name type="scientific">Actinosynnema pretiosum subsp. pretiosum</name>
    <dbReference type="NCBI Taxonomy" id="103721"/>
    <lineage>
        <taxon>Bacteria</taxon>
        <taxon>Bacillati</taxon>
        <taxon>Actinomycetota</taxon>
        <taxon>Actinomycetes</taxon>
        <taxon>Pseudonocardiales</taxon>
        <taxon>Pseudonocardiaceae</taxon>
        <taxon>Actinosynnema</taxon>
    </lineage>
</organism>
<dbReference type="CDD" id="cd06577">
    <property type="entry name" value="PASTA_pknB"/>
    <property type="match status" value="4"/>
</dbReference>
<feature type="compositionally biased region" description="Polar residues" evidence="9">
    <location>
        <begin position="306"/>
        <end position="358"/>
    </location>
</feature>
<dbReference type="InterPro" id="IPR005543">
    <property type="entry name" value="PASTA_dom"/>
</dbReference>
<dbReference type="EC" id="2.7.11.1" evidence="1"/>
<dbReference type="InterPro" id="IPR011009">
    <property type="entry name" value="Kinase-like_dom_sf"/>
</dbReference>
<dbReference type="Gene3D" id="1.10.510.10">
    <property type="entry name" value="Transferase(Phosphotransferase) domain 1"/>
    <property type="match status" value="1"/>
</dbReference>
<dbReference type="SMART" id="SM00740">
    <property type="entry name" value="PASTA"/>
    <property type="match status" value="4"/>
</dbReference>
<evidence type="ECO:0000313" key="13">
    <source>
        <dbReference type="EMBL" id="QUF06960.1"/>
    </source>
</evidence>
<keyword evidence="10" id="KW-0472">Membrane</keyword>
<dbReference type="SUPFAM" id="SSF54184">
    <property type="entry name" value="Penicillin-binding protein 2x (pbp-2x), c-terminal domain"/>
    <property type="match status" value="1"/>
</dbReference>
<feature type="domain" description="PASTA" evidence="12">
    <location>
        <begin position="783"/>
        <end position="843"/>
    </location>
</feature>
<evidence type="ECO:0000256" key="6">
    <source>
        <dbReference type="ARBA" id="ARBA00022840"/>
    </source>
</evidence>
<evidence type="ECO:0000256" key="1">
    <source>
        <dbReference type="ARBA" id="ARBA00012513"/>
    </source>
</evidence>
<dbReference type="SUPFAM" id="SSF56112">
    <property type="entry name" value="Protein kinase-like (PK-like)"/>
    <property type="match status" value="1"/>
</dbReference>
<feature type="region of interest" description="Disordered" evidence="9">
    <location>
        <begin position="477"/>
        <end position="549"/>
    </location>
</feature>
<evidence type="ECO:0000256" key="3">
    <source>
        <dbReference type="ARBA" id="ARBA00022679"/>
    </source>
</evidence>
<feature type="domain" description="PASTA" evidence="12">
    <location>
        <begin position="714"/>
        <end position="782"/>
    </location>
</feature>
<dbReference type="FunFam" id="1.10.510.10:FF:000021">
    <property type="entry name" value="Serine/threonine protein kinase"/>
    <property type="match status" value="1"/>
</dbReference>
<gene>
    <name evidence="13" type="ORF">KCV87_13465</name>
</gene>
<dbReference type="PANTHER" id="PTHR43289">
    <property type="entry name" value="MITOGEN-ACTIVATED PROTEIN KINASE KINASE KINASE 20-RELATED"/>
    <property type="match status" value="1"/>
</dbReference>
<dbReference type="PANTHER" id="PTHR43289:SF34">
    <property type="entry name" value="SERINE_THREONINE-PROTEIN KINASE YBDM-RELATED"/>
    <property type="match status" value="1"/>
</dbReference>
<sequence>MERSSTHVTGGLLEHRYQIGSLVARGGMSAVYRGVDTRLDRPVAIKVMDSRFSADPSFVARFEGEARTAARLHHPGVVAVHDQGVDEDRVFLVMELVEGGTLRDLLVERGRLEPALALSVLERVLAALAAAHRADLVHRDVKPENVLIGADGVVKVADFGLARAMSGSGITSDSVIMGTVAYLSPEQVATGAADARSDVYQAGIVLYEMLTGAPPYVGDSAISVAYRHVNDVVPPVEGVPAEVAELVRRATRKEPFLRPADAAAFLAEVEAARTKLGLAAVQVPLPTTRTPLAAPAPFPGAPLPPSTSQHVQLPPATSQRVPLPPSTSQQVPLAPGVSQQVPLTPSTSQSAPVSTSQRVPLPPSASQPVATGTPPGGVVAAAGLGTPAPGFPAQTPPGGFPAPGTPASGFPTGTPPGGVQVGGVQVGADGFPTSTPPGGVPAAGTPAGGVPVSSGAHAKPDADDEATVVGGAEETLQIPPVTGTPAGGFAEPTLPVARPKPGGPTGPQGTMALARPGVMPSAPPAPAPKPRKPKAQKKTPEQVLEEERQRSKRQFITWTSVAVVAAVLAGVIGWWMAAGRYADVPELVGKQESEVSTLMGDASLKFVTAMEASDTVPKGEVLRTEPAAGTELMRGDLVRITVSLGRPVVPQLKSNLDVAVAQQELKLVGLEGEVNEAENAYSATVPVGKVVTLKPEPGTQVPIGTKITIVLSKGPEPKPVPDVVGKSKADAFAELTAAGFEPVEGKAEFAQGVEEGKVIRITPAAGTNVPEGDKKVTVVVSGGAVTVPEVKGKRVKDARKDLEKLGLEVEVQFNGSDRARVFSQSPDAGAKVEKGSRVTLVGI</sequence>
<dbReference type="EMBL" id="CP073249">
    <property type="protein sequence ID" value="QUF06960.1"/>
    <property type="molecule type" value="Genomic_DNA"/>
</dbReference>
<dbReference type="SMART" id="SM00220">
    <property type="entry name" value="S_TKc"/>
    <property type="match status" value="1"/>
</dbReference>
<evidence type="ECO:0000256" key="2">
    <source>
        <dbReference type="ARBA" id="ARBA00022527"/>
    </source>
</evidence>
<keyword evidence="10" id="KW-0812">Transmembrane</keyword>
<dbReference type="FunFam" id="3.30.200.20:FF:000035">
    <property type="entry name" value="Serine/threonine protein kinase Stk1"/>
    <property type="match status" value="1"/>
</dbReference>
<reference evidence="13" key="1">
    <citation type="submission" date="2021-04" db="EMBL/GenBank/DDBJ databases">
        <title>Genomic sequence of Actinosynnema pretiosum subsp. pretiosum ATCC 31280 (C-14919).</title>
        <authorList>
            <person name="Bai L."/>
            <person name="Wang X."/>
            <person name="Xiao Y."/>
        </authorList>
    </citation>
    <scope>NUCLEOTIDE SEQUENCE</scope>
    <source>
        <strain evidence="13">ATCC 31280</strain>
    </source>
</reference>
<accession>A0AA45R6P9</accession>
<comment type="catalytic activity">
    <reaction evidence="8">
        <text>L-seryl-[protein] + ATP = O-phospho-L-seryl-[protein] + ADP + H(+)</text>
        <dbReference type="Rhea" id="RHEA:17989"/>
        <dbReference type="Rhea" id="RHEA-COMP:9863"/>
        <dbReference type="Rhea" id="RHEA-COMP:11604"/>
        <dbReference type="ChEBI" id="CHEBI:15378"/>
        <dbReference type="ChEBI" id="CHEBI:29999"/>
        <dbReference type="ChEBI" id="CHEBI:30616"/>
        <dbReference type="ChEBI" id="CHEBI:83421"/>
        <dbReference type="ChEBI" id="CHEBI:456216"/>
        <dbReference type="EC" id="2.7.11.1"/>
    </reaction>
</comment>
<keyword evidence="6" id="KW-0067">ATP-binding</keyword>
<evidence type="ECO:0000256" key="10">
    <source>
        <dbReference type="SAM" id="Phobius"/>
    </source>
</evidence>
<feature type="compositionally biased region" description="Low complexity" evidence="9">
    <location>
        <begin position="368"/>
        <end position="393"/>
    </location>
</feature>
<keyword evidence="3" id="KW-0808">Transferase</keyword>
<dbReference type="CDD" id="cd14014">
    <property type="entry name" value="STKc_PknB_like"/>
    <property type="match status" value="1"/>
</dbReference>
<evidence type="ECO:0000256" key="5">
    <source>
        <dbReference type="ARBA" id="ARBA00022777"/>
    </source>
</evidence>
<proteinExistence type="predicted"/>
<dbReference type="PROSITE" id="PS50011">
    <property type="entry name" value="PROTEIN_KINASE_DOM"/>
    <property type="match status" value="1"/>
</dbReference>
<evidence type="ECO:0000256" key="4">
    <source>
        <dbReference type="ARBA" id="ARBA00022741"/>
    </source>
</evidence>
<feature type="region of interest" description="Disordered" evidence="9">
    <location>
        <begin position="292"/>
        <end position="465"/>
    </location>
</feature>
<dbReference type="InterPro" id="IPR000719">
    <property type="entry name" value="Prot_kinase_dom"/>
</dbReference>
<feature type="domain" description="Protein kinase" evidence="11">
    <location>
        <begin position="17"/>
        <end position="276"/>
    </location>
</feature>
<evidence type="ECO:0000256" key="9">
    <source>
        <dbReference type="SAM" id="MobiDB-lite"/>
    </source>
</evidence>
<dbReference type="PROSITE" id="PS51178">
    <property type="entry name" value="PASTA"/>
    <property type="match status" value="4"/>
</dbReference>
<protein>
    <recommendedName>
        <fullName evidence="1">non-specific serine/threonine protein kinase</fullName>
        <ecNumber evidence="1">2.7.11.1</ecNumber>
    </recommendedName>
</protein>
<name>A0AA45R6P9_9PSEU</name>
<feature type="compositionally biased region" description="Pro residues" evidence="9">
    <location>
        <begin position="294"/>
        <end position="305"/>
    </location>
</feature>
<feature type="domain" description="PASTA" evidence="12">
    <location>
        <begin position="578"/>
        <end position="644"/>
    </location>
</feature>